<dbReference type="PROSITE" id="PS00166">
    <property type="entry name" value="ENOYL_COA_HYDRATASE"/>
    <property type="match status" value="1"/>
</dbReference>
<reference evidence="3 4" key="1">
    <citation type="submission" date="2016-10" db="EMBL/GenBank/DDBJ databases">
        <authorList>
            <person name="de Groot N.N."/>
        </authorList>
    </citation>
    <scope>NUCLEOTIDE SEQUENCE [LARGE SCALE GENOMIC DNA]</scope>
    <source>
        <strain evidence="3 4">CGMCC 4.5506</strain>
    </source>
</reference>
<dbReference type="EMBL" id="FMZE01000005">
    <property type="protein sequence ID" value="SDC99480.1"/>
    <property type="molecule type" value="Genomic_DNA"/>
</dbReference>
<dbReference type="RefSeq" id="WP_091804264.1">
    <property type="nucleotide sequence ID" value="NZ_CP016353.1"/>
</dbReference>
<protein>
    <submittedName>
        <fullName evidence="3">Enoyl-CoA hydratase</fullName>
    </submittedName>
</protein>
<dbReference type="NCBIfam" id="NF004525">
    <property type="entry name" value="PRK05870.1"/>
    <property type="match status" value="1"/>
</dbReference>
<keyword evidence="4" id="KW-1185">Reference proteome</keyword>
<dbReference type="CDD" id="cd06558">
    <property type="entry name" value="crotonase-like"/>
    <property type="match status" value="1"/>
</dbReference>
<evidence type="ECO:0000313" key="3">
    <source>
        <dbReference type="EMBL" id="SDC99480.1"/>
    </source>
</evidence>
<dbReference type="GO" id="GO:0003824">
    <property type="term" value="F:catalytic activity"/>
    <property type="evidence" value="ECO:0007669"/>
    <property type="project" value="InterPro"/>
</dbReference>
<name>A0A222VQD5_9PSEU</name>
<organism evidence="3 4">
    <name type="scientific">Prauserella marina</name>
    <dbReference type="NCBI Taxonomy" id="530584"/>
    <lineage>
        <taxon>Bacteria</taxon>
        <taxon>Bacillati</taxon>
        <taxon>Actinomycetota</taxon>
        <taxon>Actinomycetes</taxon>
        <taxon>Pseudonocardiales</taxon>
        <taxon>Pseudonocardiaceae</taxon>
        <taxon>Prauserella</taxon>
    </lineage>
</organism>
<dbReference type="OrthoDB" id="9774843at2"/>
<dbReference type="STRING" id="530584.SAMN05421630_10592"/>
<dbReference type="Proteomes" id="UP000199494">
    <property type="component" value="Unassembled WGS sequence"/>
</dbReference>
<dbReference type="PANTHER" id="PTHR11941">
    <property type="entry name" value="ENOYL-COA HYDRATASE-RELATED"/>
    <property type="match status" value="1"/>
</dbReference>
<accession>A0A222VQD5</accession>
<dbReference type="AlphaFoldDB" id="A0A222VQD5"/>
<dbReference type="InterPro" id="IPR018376">
    <property type="entry name" value="Enoyl-CoA_hyd/isom_CS"/>
</dbReference>
<gene>
    <name evidence="3" type="ORF">SAMN05421630_10592</name>
</gene>
<sequence length="251" mass="25883">MSKVDLHEDSGRWTLTLADPGRRNCLDERMCADLVDAASIVAADERARTLVVTGEGSAFCAGADLPALFDSTEGKATGEIRGQLHAVYDSFLRLRSLRVPTIAAVHGPAVGAGLNLAMVCDVRIAGPRASFAATFTKIGLHPGGGCTYFLVEALGKQRALAMLLDGGALDGAAAVDAGLALELADDPVAAAHERAAAWAALDPALVADIKTAVGIAGRGDFAASLEFESWAQASTATGPAIQQAVARFRRS</sequence>
<dbReference type="GO" id="GO:0006635">
    <property type="term" value="P:fatty acid beta-oxidation"/>
    <property type="evidence" value="ECO:0007669"/>
    <property type="project" value="TreeGrafter"/>
</dbReference>
<dbReference type="Pfam" id="PF00378">
    <property type="entry name" value="ECH_1"/>
    <property type="match status" value="1"/>
</dbReference>
<evidence type="ECO:0000313" key="4">
    <source>
        <dbReference type="Proteomes" id="UP000199494"/>
    </source>
</evidence>
<dbReference type="InterPro" id="IPR029045">
    <property type="entry name" value="ClpP/crotonase-like_dom_sf"/>
</dbReference>
<proteinExistence type="inferred from homology"/>
<dbReference type="SUPFAM" id="SSF52096">
    <property type="entry name" value="ClpP/crotonase"/>
    <property type="match status" value="1"/>
</dbReference>
<dbReference type="InterPro" id="IPR001753">
    <property type="entry name" value="Enoyl-CoA_hydra/iso"/>
</dbReference>
<evidence type="ECO:0000256" key="1">
    <source>
        <dbReference type="ARBA" id="ARBA00005254"/>
    </source>
</evidence>
<evidence type="ECO:0000256" key="2">
    <source>
        <dbReference type="RuleBase" id="RU003707"/>
    </source>
</evidence>
<dbReference type="Gene3D" id="3.90.226.10">
    <property type="entry name" value="2-enoyl-CoA Hydratase, Chain A, domain 1"/>
    <property type="match status" value="1"/>
</dbReference>
<dbReference type="KEGG" id="pmad:BAY61_15235"/>
<dbReference type="PANTHER" id="PTHR11941:SF54">
    <property type="entry name" value="ENOYL-COA HYDRATASE, MITOCHONDRIAL"/>
    <property type="match status" value="1"/>
</dbReference>
<comment type="similarity">
    <text evidence="1 2">Belongs to the enoyl-CoA hydratase/isomerase family.</text>
</comment>